<name>A0A8J6Q0P8_9FLAO</name>
<gene>
    <name evidence="2" type="ORF">ICJ83_14680</name>
</gene>
<feature type="domain" description="Alkyl hydroperoxide reductase subunit C/ Thiol specific antioxidant" evidence="1">
    <location>
        <begin position="151"/>
        <end position="192"/>
    </location>
</feature>
<keyword evidence="3" id="KW-1185">Reference proteome</keyword>
<comment type="caution">
    <text evidence="2">The sequence shown here is derived from an EMBL/GenBank/DDBJ whole genome shotgun (WGS) entry which is preliminary data.</text>
</comment>
<dbReference type="CDD" id="cd02966">
    <property type="entry name" value="TlpA_like_family"/>
    <property type="match status" value="1"/>
</dbReference>
<protein>
    <submittedName>
        <fullName evidence="2">TlpA family protein disulfide reductase</fullName>
    </submittedName>
</protein>
<dbReference type="GO" id="GO:0016491">
    <property type="term" value="F:oxidoreductase activity"/>
    <property type="evidence" value="ECO:0007669"/>
    <property type="project" value="InterPro"/>
</dbReference>
<dbReference type="InterPro" id="IPR000866">
    <property type="entry name" value="AhpC/TSA"/>
</dbReference>
<proteinExistence type="predicted"/>
<dbReference type="EMBL" id="JACVXB010000008">
    <property type="protein sequence ID" value="MBD0833378.1"/>
    <property type="molecule type" value="Genomic_DNA"/>
</dbReference>
<dbReference type="InterPro" id="IPR050553">
    <property type="entry name" value="Thioredoxin_ResA/DsbE_sf"/>
</dbReference>
<dbReference type="SUPFAM" id="SSF52833">
    <property type="entry name" value="Thioredoxin-like"/>
    <property type="match status" value="1"/>
</dbReference>
<organism evidence="2 3">
    <name type="scientific">Aestuariibaculum sediminum</name>
    <dbReference type="NCBI Taxonomy" id="2770637"/>
    <lineage>
        <taxon>Bacteria</taxon>
        <taxon>Pseudomonadati</taxon>
        <taxon>Bacteroidota</taxon>
        <taxon>Flavobacteriia</taxon>
        <taxon>Flavobacteriales</taxon>
        <taxon>Flavobacteriaceae</taxon>
    </lineage>
</organism>
<dbReference type="GO" id="GO:0016209">
    <property type="term" value="F:antioxidant activity"/>
    <property type="evidence" value="ECO:0007669"/>
    <property type="project" value="InterPro"/>
</dbReference>
<dbReference type="Pfam" id="PF00578">
    <property type="entry name" value="AhpC-TSA"/>
    <property type="match status" value="1"/>
</dbReference>
<feature type="non-terminal residue" evidence="2">
    <location>
        <position position="192"/>
    </location>
</feature>
<dbReference type="PANTHER" id="PTHR42852">
    <property type="entry name" value="THIOL:DISULFIDE INTERCHANGE PROTEIN DSBE"/>
    <property type="match status" value="1"/>
</dbReference>
<dbReference type="Gene3D" id="3.40.30.10">
    <property type="entry name" value="Glutaredoxin"/>
    <property type="match status" value="1"/>
</dbReference>
<accession>A0A8J6Q0P8</accession>
<dbReference type="InterPro" id="IPR036249">
    <property type="entry name" value="Thioredoxin-like_sf"/>
</dbReference>
<sequence>MTLNIEYEDFSEAKLSGSKTQDDQYRLQAILDKISEHYKEEKNHFEAVRKKYQEASNAGASDKELEAIKYEDDEAREKLAPMWEKQSEATLQFIKDNPKSYVSFQSFLFQISKLKYAEAKAILDQLNPEYLKTDLGKDISQKVENLQKGIPGAKAANFETVDINGDPLKLADFKGKYLLIDFWASWCVPCRK</sequence>
<evidence type="ECO:0000259" key="1">
    <source>
        <dbReference type="Pfam" id="PF00578"/>
    </source>
</evidence>
<dbReference type="AlphaFoldDB" id="A0A8J6Q0P8"/>
<dbReference type="Proteomes" id="UP000600588">
    <property type="component" value="Unassembled WGS sequence"/>
</dbReference>
<reference evidence="2 3" key="1">
    <citation type="submission" date="2020-09" db="EMBL/GenBank/DDBJ databases">
        <title>TT11 complete genome.</title>
        <authorList>
            <person name="Wu Z."/>
        </authorList>
    </citation>
    <scope>NUCLEOTIDE SEQUENCE [LARGE SCALE GENOMIC DNA]</scope>
    <source>
        <strain evidence="2 3">TT11</strain>
    </source>
</reference>
<evidence type="ECO:0000313" key="3">
    <source>
        <dbReference type="Proteomes" id="UP000600588"/>
    </source>
</evidence>
<evidence type="ECO:0000313" key="2">
    <source>
        <dbReference type="EMBL" id="MBD0833378.1"/>
    </source>
</evidence>
<dbReference type="PANTHER" id="PTHR42852:SF17">
    <property type="entry name" value="THIOREDOXIN-LIKE PROTEIN HI_1115"/>
    <property type="match status" value="1"/>
</dbReference>